<gene>
    <name evidence="2" type="ORF">HINF_LOCUS10459</name>
    <name evidence="3" type="ORF">HINF_LOCUS58591</name>
</gene>
<evidence type="ECO:0000313" key="4">
    <source>
        <dbReference type="Proteomes" id="UP001642409"/>
    </source>
</evidence>
<comment type="caution">
    <text evidence="2">The sequence shown here is derived from an EMBL/GenBank/DDBJ whole genome shotgun (WGS) entry which is preliminary data.</text>
</comment>
<feature type="transmembrane region" description="Helical" evidence="1">
    <location>
        <begin position="38"/>
        <end position="61"/>
    </location>
</feature>
<dbReference type="EMBL" id="CAXDID020000330">
    <property type="protein sequence ID" value="CAL6077787.1"/>
    <property type="molecule type" value="Genomic_DNA"/>
</dbReference>
<evidence type="ECO:0000313" key="2">
    <source>
        <dbReference type="EMBL" id="CAI9922814.1"/>
    </source>
</evidence>
<keyword evidence="1" id="KW-0472">Membrane</keyword>
<proteinExistence type="predicted"/>
<reference evidence="3 4" key="2">
    <citation type="submission" date="2024-07" db="EMBL/GenBank/DDBJ databases">
        <authorList>
            <person name="Akdeniz Z."/>
        </authorList>
    </citation>
    <scope>NUCLEOTIDE SEQUENCE [LARGE SCALE GENOMIC DNA]</scope>
</reference>
<evidence type="ECO:0000313" key="3">
    <source>
        <dbReference type="EMBL" id="CAL6077787.1"/>
    </source>
</evidence>
<accession>A0AA86NNZ5</accession>
<protein>
    <submittedName>
        <fullName evidence="3">Hypothetical_protein</fullName>
    </submittedName>
</protein>
<dbReference type="EMBL" id="CATOUU010000263">
    <property type="protein sequence ID" value="CAI9922814.1"/>
    <property type="molecule type" value="Genomic_DNA"/>
</dbReference>
<dbReference type="Proteomes" id="UP001642409">
    <property type="component" value="Unassembled WGS sequence"/>
</dbReference>
<keyword evidence="1" id="KW-1133">Transmembrane helix</keyword>
<keyword evidence="4" id="KW-1185">Reference proteome</keyword>
<feature type="transmembrane region" description="Helical" evidence="1">
    <location>
        <begin position="81"/>
        <end position="102"/>
    </location>
</feature>
<reference evidence="2" key="1">
    <citation type="submission" date="2023-06" db="EMBL/GenBank/DDBJ databases">
        <authorList>
            <person name="Kurt Z."/>
        </authorList>
    </citation>
    <scope>NUCLEOTIDE SEQUENCE</scope>
</reference>
<keyword evidence="1" id="KW-0812">Transmembrane</keyword>
<name>A0AA86NNZ5_9EUKA</name>
<organism evidence="2">
    <name type="scientific">Hexamita inflata</name>
    <dbReference type="NCBI Taxonomy" id="28002"/>
    <lineage>
        <taxon>Eukaryota</taxon>
        <taxon>Metamonada</taxon>
        <taxon>Diplomonadida</taxon>
        <taxon>Hexamitidae</taxon>
        <taxon>Hexamitinae</taxon>
        <taxon>Hexamita</taxon>
    </lineage>
</organism>
<dbReference type="AlphaFoldDB" id="A0AA86NNZ5"/>
<sequence>MYPVWVSTISFKTTISIKFSQTLSIPHIPKFKHYSIRFCSFCISNAIIFDSVSIFSASNPFVRSWFLYFDSSINGLVYGSIKYQILIYYFGCLCPLSLFGFYNQVFDKCGGKNECSNLFQNQTKKGRFGFSRDYSCFLRVGTKSQSGTTILFKRIGFTFKEVIYVSGREKAICG</sequence>
<evidence type="ECO:0000256" key="1">
    <source>
        <dbReference type="SAM" id="Phobius"/>
    </source>
</evidence>